<keyword evidence="7 10" id="KW-0378">Hydrolase</keyword>
<dbReference type="GO" id="GO:0003677">
    <property type="term" value="F:DNA binding"/>
    <property type="evidence" value="ECO:0007669"/>
    <property type="project" value="UniProtKB-KW"/>
</dbReference>
<dbReference type="InterPro" id="IPR007409">
    <property type="entry name" value="Restrct_endonuc_type1_HsdR_N"/>
</dbReference>
<dbReference type="InterPro" id="IPR051268">
    <property type="entry name" value="Type-I_R_enzyme_R_subunit"/>
</dbReference>
<dbReference type="Pfam" id="PF22679">
    <property type="entry name" value="T1R_D3-like"/>
    <property type="match status" value="1"/>
</dbReference>
<dbReference type="Pfam" id="PF11867">
    <property type="entry name" value="T1RH-like_C"/>
    <property type="match status" value="1"/>
</dbReference>
<dbReference type="GO" id="GO:0009035">
    <property type="term" value="F:type I site-specific deoxyribonuclease activity"/>
    <property type="evidence" value="ECO:0007669"/>
    <property type="project" value="UniProtKB-EC"/>
</dbReference>
<evidence type="ECO:0000256" key="5">
    <source>
        <dbReference type="ARBA" id="ARBA00022747"/>
    </source>
</evidence>
<dbReference type="Gene3D" id="3.40.50.300">
    <property type="entry name" value="P-loop containing nucleotide triphosphate hydrolases"/>
    <property type="match status" value="2"/>
</dbReference>
<keyword evidence="5 10" id="KW-0680">Restriction system</keyword>
<sequence length="1065" mass="122875">MSEEQQTPNFDEDSLSQAPALQLLEAMGWTYLPPEEANQLRGGKRSQVLLEGVLIPWLRENNQIQNQGLSIPFSEGNILSAVAALKDVLFDGLIRTNEKIYDLLCLGKSLTQAIDGDTKSHSFRYIDWEYPEKNIFHVSEEFSIEKTSSHDTRRPDIVLFVNGIPFVVIECKSPNIKDPIKEAIVQQRLYQQEDEIPKLYYYSQLLLALSKNEAQYATVGTERKFWAVWKETDPKIEFELERLVKIPISDKELTQIQSSNKGILKAKSSNSGGTVSRKVTVQDRTLYSLCRPGRLLELIYQFILFDKGEKKIARYQQYFCVKKISKRIQTFDSDGIRNGGVVWHTQGSGKSLTMVLLAKAISLLKEIKDYKIIIVTDRIDLDDQIAKTFHACGKDVEKAKTGKHLGELVTESRQRVISTIIDKFDASFSNNFQNNDRDIFVLVDEGHRGQYGSRHAKMKKTLPNACFLAFTGTPVMRKEKNTILKFGGLIDTYTIDQAVIDKAVVPLLYEGRHVEQKVDSEGIDAWFERITSNLSEDQARDLKQKFSTTEQLNKATQKVKAIAWDISEHFQKNFQNKEAGPKGQLVAQDKATALLYKKYLDEFGMVSSEVLISSPEEKEGDIESEEDHPTVQNFWKRMMQKYGSEKEYNRIIINAFKESDEPEIIIVVDKLLTGFDAPRNTVLYLTRRLQEHTLLQAIARVNRLNEGKDFGIIIDYRGILENLNHALDLYSKLPDFDSEDLKHILTDMQEEIKYLPQIHSTLWETFKGIKNKKDEEEFEDLLRDEKLRNTFFERLSAYARTLSIALSNERFLEETNKEKLNLYRENLRFFAKLRISVRRRYAEIVDFSEYEPRIQKLLDTHVGAGEVEKITPLVNIFNTKAFQQELDLLDSDAAKADTIAHRTARTIREKMGEDPAFYKKFSKMLQDAIDAYRQKRLDAIEYLKKVTKIQENVLNRTGDDIPEQIRNNEITKAYYGTIKGSLSSLSDTQNVEDFEIASLALKVESVIEKNRVVNWKNDPDIQKRMIGEMEDILFEFKKNWHLNLTFADLDEIMNEIIDIAKTRRA</sequence>
<dbReference type="OrthoDB" id="9758243at2"/>
<evidence type="ECO:0000256" key="10">
    <source>
        <dbReference type="RuleBase" id="RU364115"/>
    </source>
</evidence>
<dbReference type="RefSeq" id="WP_100768302.1">
    <property type="nucleotide sequence ID" value="NZ_NPEA01000005.1"/>
</dbReference>
<dbReference type="CDD" id="cd18800">
    <property type="entry name" value="SF2_C_EcoR124I-like"/>
    <property type="match status" value="1"/>
</dbReference>
<dbReference type="CDD" id="cd22332">
    <property type="entry name" value="HsdR_N"/>
    <property type="match status" value="1"/>
</dbReference>
<keyword evidence="8 10" id="KW-0067">ATP-binding</keyword>
<dbReference type="NCBIfam" id="TIGR00348">
    <property type="entry name" value="hsdR"/>
    <property type="match status" value="1"/>
</dbReference>
<evidence type="ECO:0000256" key="2">
    <source>
        <dbReference type="ARBA" id="ARBA00008598"/>
    </source>
</evidence>
<dbReference type="GO" id="GO:0009307">
    <property type="term" value="P:DNA restriction-modification system"/>
    <property type="evidence" value="ECO:0007669"/>
    <property type="project" value="UniProtKB-KW"/>
</dbReference>
<dbReference type="InterPro" id="IPR040980">
    <property type="entry name" value="SWI2_SNF2"/>
</dbReference>
<evidence type="ECO:0000256" key="9">
    <source>
        <dbReference type="ARBA" id="ARBA00023125"/>
    </source>
</evidence>
<evidence type="ECO:0000256" key="6">
    <source>
        <dbReference type="ARBA" id="ARBA00022759"/>
    </source>
</evidence>
<comment type="subunit">
    <text evidence="10">The type I restriction/modification system is composed of three polypeptides R, M and S.</text>
</comment>
<name>A0A2M9ZY19_9LEPT</name>
<dbReference type="EC" id="3.1.21.3" evidence="10"/>
<dbReference type="SMART" id="SM00487">
    <property type="entry name" value="DEXDc"/>
    <property type="match status" value="1"/>
</dbReference>
<keyword evidence="13" id="KW-1185">Reference proteome</keyword>
<dbReference type="InterPro" id="IPR055180">
    <property type="entry name" value="HsdR_RecA-like_helicase_dom_2"/>
</dbReference>
<dbReference type="InterPro" id="IPR027417">
    <property type="entry name" value="P-loop_NTPase"/>
</dbReference>
<comment type="caution">
    <text evidence="12">The sequence shown here is derived from an EMBL/GenBank/DDBJ whole genome shotgun (WGS) entry which is preliminary data.</text>
</comment>
<dbReference type="AlphaFoldDB" id="A0A2M9ZY19"/>
<feature type="domain" description="Helicase ATP-binding" evidence="11">
    <location>
        <begin position="331"/>
        <end position="492"/>
    </location>
</feature>
<evidence type="ECO:0000313" key="12">
    <source>
        <dbReference type="EMBL" id="PJZ76938.1"/>
    </source>
</evidence>
<dbReference type="Gene3D" id="3.90.1570.50">
    <property type="match status" value="1"/>
</dbReference>
<dbReference type="PANTHER" id="PTHR30195:SF15">
    <property type="entry name" value="TYPE I RESTRICTION ENZYME HINDI ENDONUCLEASE SUBUNIT"/>
    <property type="match status" value="1"/>
</dbReference>
<evidence type="ECO:0000256" key="4">
    <source>
        <dbReference type="ARBA" id="ARBA00022741"/>
    </source>
</evidence>
<keyword evidence="4 10" id="KW-0547">Nucleotide-binding</keyword>
<dbReference type="GO" id="GO:0005524">
    <property type="term" value="F:ATP binding"/>
    <property type="evidence" value="ECO:0007669"/>
    <property type="project" value="UniProtKB-KW"/>
</dbReference>
<evidence type="ECO:0000256" key="1">
    <source>
        <dbReference type="ARBA" id="ARBA00000851"/>
    </source>
</evidence>
<protein>
    <recommendedName>
        <fullName evidence="10">Type I restriction enzyme endonuclease subunit</fullName>
        <shortName evidence="10">R protein</shortName>
        <ecNumber evidence="10">3.1.21.3</ecNumber>
    </recommendedName>
</protein>
<evidence type="ECO:0000259" key="11">
    <source>
        <dbReference type="PROSITE" id="PS51192"/>
    </source>
</evidence>
<dbReference type="PROSITE" id="PS51192">
    <property type="entry name" value="HELICASE_ATP_BIND_1"/>
    <property type="match status" value="1"/>
</dbReference>
<evidence type="ECO:0000313" key="13">
    <source>
        <dbReference type="Proteomes" id="UP000231843"/>
    </source>
</evidence>
<dbReference type="InterPro" id="IPR021810">
    <property type="entry name" value="T1RH-like_C"/>
</dbReference>
<dbReference type="Pfam" id="PF04313">
    <property type="entry name" value="HSDR_N"/>
    <property type="match status" value="1"/>
</dbReference>
<evidence type="ECO:0000256" key="3">
    <source>
        <dbReference type="ARBA" id="ARBA00022722"/>
    </source>
</evidence>
<dbReference type="SUPFAM" id="SSF52540">
    <property type="entry name" value="P-loop containing nucleoside triphosphate hydrolases"/>
    <property type="match status" value="2"/>
</dbReference>
<comment type="catalytic activity">
    <reaction evidence="1 10">
        <text>Endonucleolytic cleavage of DNA to give random double-stranded fragments with terminal 5'-phosphates, ATP is simultaneously hydrolyzed.</text>
        <dbReference type="EC" id="3.1.21.3"/>
    </reaction>
</comment>
<keyword evidence="6 12" id="KW-0255">Endonuclease</keyword>
<dbReference type="EMBL" id="NPEA01000005">
    <property type="protein sequence ID" value="PJZ76938.1"/>
    <property type="molecule type" value="Genomic_DNA"/>
</dbReference>
<dbReference type="Pfam" id="PF18766">
    <property type="entry name" value="SWI2_SNF2"/>
    <property type="match status" value="1"/>
</dbReference>
<evidence type="ECO:0000256" key="8">
    <source>
        <dbReference type="ARBA" id="ARBA00022840"/>
    </source>
</evidence>
<reference evidence="12 13" key="1">
    <citation type="submission" date="2017-07" db="EMBL/GenBank/DDBJ databases">
        <title>Leptospira spp. isolated from tropical soils.</title>
        <authorList>
            <person name="Thibeaux R."/>
            <person name="Iraola G."/>
            <person name="Ferres I."/>
            <person name="Bierque E."/>
            <person name="Girault D."/>
            <person name="Soupe-Gilbert M.-E."/>
            <person name="Picardeau M."/>
            <person name="Goarant C."/>
        </authorList>
    </citation>
    <scope>NUCLEOTIDE SEQUENCE [LARGE SCALE GENOMIC DNA]</scope>
    <source>
        <strain evidence="12 13">ES4-C-A1</strain>
    </source>
</reference>
<dbReference type="Proteomes" id="UP000231843">
    <property type="component" value="Unassembled WGS sequence"/>
</dbReference>
<proteinExistence type="inferred from homology"/>
<dbReference type="PANTHER" id="PTHR30195">
    <property type="entry name" value="TYPE I SITE-SPECIFIC DEOXYRIBONUCLEASE PROTEIN SUBUNIT M AND R"/>
    <property type="match status" value="1"/>
</dbReference>
<keyword evidence="3" id="KW-0540">Nuclease</keyword>
<accession>A0A2M9ZY19</accession>
<comment type="function">
    <text evidence="10">Subunit R is required for both nuclease and ATPase activities, but not for modification.</text>
</comment>
<dbReference type="InterPro" id="IPR004473">
    <property type="entry name" value="Restrct_endonuc_typeI_HsdR"/>
</dbReference>
<comment type="similarity">
    <text evidence="2 10">Belongs to the HsdR family.</text>
</comment>
<dbReference type="CDD" id="cd18030">
    <property type="entry name" value="DEXHc_RE_I_HsdR"/>
    <property type="match status" value="1"/>
</dbReference>
<evidence type="ECO:0000256" key="7">
    <source>
        <dbReference type="ARBA" id="ARBA00022801"/>
    </source>
</evidence>
<keyword evidence="9 10" id="KW-0238">DNA-binding</keyword>
<organism evidence="12 13">
    <name type="scientific">Leptospira neocaledonica</name>
    <dbReference type="NCBI Taxonomy" id="2023192"/>
    <lineage>
        <taxon>Bacteria</taxon>
        <taxon>Pseudomonadati</taxon>
        <taxon>Spirochaetota</taxon>
        <taxon>Spirochaetia</taxon>
        <taxon>Leptospirales</taxon>
        <taxon>Leptospiraceae</taxon>
        <taxon>Leptospira</taxon>
    </lineage>
</organism>
<dbReference type="InterPro" id="IPR014001">
    <property type="entry name" value="Helicase_ATP-bd"/>
</dbReference>
<gene>
    <name evidence="12" type="ORF">CH365_09195</name>
</gene>